<keyword evidence="2" id="KW-1185">Reference proteome</keyword>
<evidence type="ECO:0000313" key="2">
    <source>
        <dbReference type="Proteomes" id="UP000315783"/>
    </source>
</evidence>
<reference evidence="1 2" key="1">
    <citation type="journal article" date="2019" name="Appl. Microbiol. Biotechnol.">
        <title>Genome sequence of Isaria javanica and comparative genome analysis insights into family S53 peptidase evolution in fungal entomopathogens.</title>
        <authorList>
            <person name="Lin R."/>
            <person name="Zhang X."/>
            <person name="Xin B."/>
            <person name="Zou M."/>
            <person name="Gao Y."/>
            <person name="Qin F."/>
            <person name="Hu Q."/>
            <person name="Xie B."/>
            <person name="Cheng X."/>
        </authorList>
    </citation>
    <scope>NUCLEOTIDE SEQUENCE [LARGE SCALE GENOMIC DNA]</scope>
    <source>
        <strain evidence="1 2">IJ1G</strain>
    </source>
</reference>
<evidence type="ECO:0000313" key="1">
    <source>
        <dbReference type="EMBL" id="TQV96586.1"/>
    </source>
</evidence>
<name>A0A545V4G7_9HYPO</name>
<dbReference type="AlphaFoldDB" id="A0A545V4G7"/>
<gene>
    <name evidence="1" type="ORF">IF1G_05169</name>
</gene>
<comment type="caution">
    <text evidence="1">The sequence shown here is derived from an EMBL/GenBank/DDBJ whole genome shotgun (WGS) entry which is preliminary data.</text>
</comment>
<organism evidence="1 2">
    <name type="scientific">Cordyceps javanica</name>
    <dbReference type="NCBI Taxonomy" id="43265"/>
    <lineage>
        <taxon>Eukaryota</taxon>
        <taxon>Fungi</taxon>
        <taxon>Dikarya</taxon>
        <taxon>Ascomycota</taxon>
        <taxon>Pezizomycotina</taxon>
        <taxon>Sordariomycetes</taxon>
        <taxon>Hypocreomycetidae</taxon>
        <taxon>Hypocreales</taxon>
        <taxon>Cordycipitaceae</taxon>
        <taxon>Cordyceps</taxon>
    </lineage>
</organism>
<dbReference type="EMBL" id="SPUK01000006">
    <property type="protein sequence ID" value="TQV96586.1"/>
    <property type="molecule type" value="Genomic_DNA"/>
</dbReference>
<sequence>MLATSLGVTPSNVRGSSRLGWPLAGCQLSQSNDGRVKPSSDIVSGLPPLNGKHSFVATMSKATSRISGLWRGCTRELCTGK</sequence>
<proteinExistence type="predicted"/>
<accession>A0A545V4G7</accession>
<dbReference type="Proteomes" id="UP000315783">
    <property type="component" value="Unassembled WGS sequence"/>
</dbReference>
<protein>
    <submittedName>
        <fullName evidence="1">Uncharacterized protein</fullName>
    </submittedName>
</protein>